<name>A0A9Q9HDJ3_9RHOB</name>
<feature type="domain" description="Glutamine amidotransferase" evidence="1">
    <location>
        <begin position="76"/>
        <end position="188"/>
    </location>
</feature>
<dbReference type="Proteomes" id="UP001057991">
    <property type="component" value="Chromosome"/>
</dbReference>
<evidence type="ECO:0000313" key="2">
    <source>
        <dbReference type="EMBL" id="UWP96209.1"/>
    </source>
</evidence>
<dbReference type="AlphaFoldDB" id="A0A9Q9HDJ3"/>
<dbReference type="PANTHER" id="PTHR42695">
    <property type="entry name" value="GLUTAMINE AMIDOTRANSFERASE YLR126C-RELATED"/>
    <property type="match status" value="1"/>
</dbReference>
<dbReference type="GO" id="GO:0005829">
    <property type="term" value="C:cytosol"/>
    <property type="evidence" value="ECO:0007669"/>
    <property type="project" value="TreeGrafter"/>
</dbReference>
<dbReference type="Gene3D" id="3.40.50.880">
    <property type="match status" value="1"/>
</dbReference>
<evidence type="ECO:0000313" key="3">
    <source>
        <dbReference type="Proteomes" id="UP001057991"/>
    </source>
</evidence>
<reference evidence="2" key="1">
    <citation type="submission" date="2021-08" db="EMBL/GenBank/DDBJ databases">
        <authorList>
            <person name="Nwanade C."/>
            <person name="Wang M."/>
            <person name="Masoudi A."/>
            <person name="Yu Z."/>
            <person name="Liu J."/>
        </authorList>
    </citation>
    <scope>NUCLEOTIDE SEQUENCE</scope>
    <source>
        <strain evidence="2">S056</strain>
    </source>
</reference>
<dbReference type="InterPro" id="IPR029062">
    <property type="entry name" value="Class_I_gatase-like"/>
</dbReference>
<organism evidence="2 3">
    <name type="scientific">Aliiroseovarius crassostreae</name>
    <dbReference type="NCBI Taxonomy" id="154981"/>
    <lineage>
        <taxon>Bacteria</taxon>
        <taxon>Pseudomonadati</taxon>
        <taxon>Pseudomonadota</taxon>
        <taxon>Alphaproteobacteria</taxon>
        <taxon>Rhodobacterales</taxon>
        <taxon>Paracoccaceae</taxon>
        <taxon>Aliiroseovarius</taxon>
    </lineage>
</organism>
<proteinExistence type="predicted"/>
<gene>
    <name evidence="2" type="ORF">K3X48_04260</name>
</gene>
<dbReference type="RefSeq" id="WP_259806458.1">
    <property type="nucleotide sequence ID" value="NZ_CP080776.1"/>
</dbReference>
<dbReference type="CDD" id="cd01741">
    <property type="entry name" value="GATase1_1"/>
    <property type="match status" value="1"/>
</dbReference>
<dbReference type="InterPro" id="IPR017926">
    <property type="entry name" value="GATASE"/>
</dbReference>
<sequence length="238" mass="26712">MRIAILSPHSDESDFAFDLAGDGEKWLKLLAKKRPDWVFSSFAVNQGQFPKDMDRFDAWIIGGRDHSVFEDAAWLRQLFDYIRLLASQRRPVLGVGFGHQAIATALGGAVSPNPNGWALGSTETVITAPPPWMPAARIWLYASHHDQVTQLPEGATTSMSHQDCPIAGYVIGDHIFTTQLHPEMSDKVFAAWITELDATSPSEVSKRAKASLLRGDDNWVFSNWIIRFFERDFDPNQR</sequence>
<dbReference type="PANTHER" id="PTHR42695:SF5">
    <property type="entry name" value="GLUTAMINE AMIDOTRANSFERASE YLR126C-RELATED"/>
    <property type="match status" value="1"/>
</dbReference>
<dbReference type="Pfam" id="PF00117">
    <property type="entry name" value="GATase"/>
    <property type="match status" value="1"/>
</dbReference>
<dbReference type="EMBL" id="CP080776">
    <property type="protein sequence ID" value="UWP96209.1"/>
    <property type="molecule type" value="Genomic_DNA"/>
</dbReference>
<dbReference type="PROSITE" id="PS51273">
    <property type="entry name" value="GATASE_TYPE_1"/>
    <property type="match status" value="1"/>
</dbReference>
<accession>A0A9Q9HDJ3</accession>
<protein>
    <submittedName>
        <fullName evidence="2">Type 1 glutamine amidotransferase</fullName>
    </submittedName>
</protein>
<dbReference type="SUPFAM" id="SSF52317">
    <property type="entry name" value="Class I glutamine amidotransferase-like"/>
    <property type="match status" value="1"/>
</dbReference>
<keyword evidence="2" id="KW-0315">Glutamine amidotransferase</keyword>
<dbReference type="InterPro" id="IPR044992">
    <property type="entry name" value="ChyE-like"/>
</dbReference>
<evidence type="ECO:0000259" key="1">
    <source>
        <dbReference type="Pfam" id="PF00117"/>
    </source>
</evidence>